<keyword evidence="2" id="KW-1185">Reference proteome</keyword>
<evidence type="ECO:0000313" key="1">
    <source>
        <dbReference type="EMBL" id="RNA68654.1"/>
    </source>
</evidence>
<dbReference type="OrthoDB" id="2432160at2"/>
<proteinExistence type="predicted"/>
<name>A0A3M7TV85_9BACI</name>
<sequence>MEYDFLTGEVLFIHVQKGRECDVAFAQNTVESIKYNELAIRDLGYHSLDVFRLSQLSSRVK</sequence>
<accession>A0A3M7TV85</accession>
<organism evidence="1 2">
    <name type="scientific">Alteribacter keqinensis</name>
    <dbReference type="NCBI Taxonomy" id="2483800"/>
    <lineage>
        <taxon>Bacteria</taxon>
        <taxon>Bacillati</taxon>
        <taxon>Bacillota</taxon>
        <taxon>Bacilli</taxon>
        <taxon>Bacillales</taxon>
        <taxon>Bacillaceae</taxon>
        <taxon>Alteribacter</taxon>
    </lineage>
</organism>
<dbReference type="EMBL" id="RHIB01000001">
    <property type="protein sequence ID" value="RNA68654.1"/>
    <property type="molecule type" value="Genomic_DNA"/>
</dbReference>
<dbReference type="Proteomes" id="UP000278746">
    <property type="component" value="Unassembled WGS sequence"/>
</dbReference>
<dbReference type="AlphaFoldDB" id="A0A3M7TV85"/>
<evidence type="ECO:0008006" key="3">
    <source>
        <dbReference type="Google" id="ProtNLM"/>
    </source>
</evidence>
<reference evidence="1 2" key="1">
    <citation type="submission" date="2018-10" db="EMBL/GenBank/DDBJ databases">
        <title>Bacillus Keqinensis sp. nov., a moderately halophilic bacterium isolated from a saline-alkaline lake.</title>
        <authorList>
            <person name="Wang H."/>
        </authorList>
    </citation>
    <scope>NUCLEOTIDE SEQUENCE [LARGE SCALE GENOMIC DNA]</scope>
    <source>
        <strain evidence="1 2">KQ-3</strain>
    </source>
</reference>
<gene>
    <name evidence="1" type="ORF">EBO34_01415</name>
</gene>
<evidence type="ECO:0000313" key="2">
    <source>
        <dbReference type="Proteomes" id="UP000278746"/>
    </source>
</evidence>
<protein>
    <recommendedName>
        <fullName evidence="3">Transposase IS4-like domain-containing protein</fullName>
    </recommendedName>
</protein>
<comment type="caution">
    <text evidence="1">The sequence shown here is derived from an EMBL/GenBank/DDBJ whole genome shotgun (WGS) entry which is preliminary data.</text>
</comment>